<keyword evidence="1" id="KW-1133">Transmembrane helix</keyword>
<keyword evidence="1" id="KW-0472">Membrane</keyword>
<dbReference type="AlphaFoldDB" id="F2PVT3"/>
<feature type="transmembrane region" description="Helical" evidence="1">
    <location>
        <begin position="15"/>
        <end position="32"/>
    </location>
</feature>
<name>F2PVT3_TRIEC</name>
<organism evidence="2 3">
    <name type="scientific">Trichophyton equinum (strain ATCC MYA-4606 / CBS 127.97)</name>
    <name type="common">Horse ringworm fungus</name>
    <dbReference type="NCBI Taxonomy" id="559882"/>
    <lineage>
        <taxon>Eukaryota</taxon>
        <taxon>Fungi</taxon>
        <taxon>Dikarya</taxon>
        <taxon>Ascomycota</taxon>
        <taxon>Pezizomycotina</taxon>
        <taxon>Eurotiomycetes</taxon>
        <taxon>Eurotiomycetidae</taxon>
        <taxon>Onygenales</taxon>
        <taxon>Arthrodermataceae</taxon>
        <taxon>Trichophyton</taxon>
    </lineage>
</organism>
<evidence type="ECO:0000313" key="3">
    <source>
        <dbReference type="Proteomes" id="UP000009169"/>
    </source>
</evidence>
<accession>F2PVT3</accession>
<dbReference type="HOGENOM" id="CLU_2514239_0_0_1"/>
<evidence type="ECO:0000256" key="1">
    <source>
        <dbReference type="SAM" id="Phobius"/>
    </source>
</evidence>
<reference evidence="3" key="1">
    <citation type="journal article" date="2012" name="MBio">
        <title>Comparative genome analysis of Trichophyton rubrum and related dermatophytes reveals candidate genes involved in infection.</title>
        <authorList>
            <person name="Martinez D.A."/>
            <person name="Oliver B.G."/>
            <person name="Graeser Y."/>
            <person name="Goldberg J.M."/>
            <person name="Li W."/>
            <person name="Martinez-Rossi N.M."/>
            <person name="Monod M."/>
            <person name="Shelest E."/>
            <person name="Barton R.C."/>
            <person name="Birch E."/>
            <person name="Brakhage A.A."/>
            <person name="Chen Z."/>
            <person name="Gurr S.J."/>
            <person name="Heiman D."/>
            <person name="Heitman J."/>
            <person name="Kosti I."/>
            <person name="Rossi A."/>
            <person name="Saif S."/>
            <person name="Samalova M."/>
            <person name="Saunders C.W."/>
            <person name="Shea T."/>
            <person name="Summerbell R.C."/>
            <person name="Xu J."/>
            <person name="Young S."/>
            <person name="Zeng Q."/>
            <person name="Birren B.W."/>
            <person name="Cuomo C.A."/>
            <person name="White T.C."/>
        </authorList>
    </citation>
    <scope>NUCLEOTIDE SEQUENCE [LARGE SCALE GENOMIC DNA]</scope>
    <source>
        <strain evidence="3">ATCC MYA-4606 / CBS 127.97</strain>
    </source>
</reference>
<dbReference type="Proteomes" id="UP000009169">
    <property type="component" value="Unassembled WGS sequence"/>
</dbReference>
<dbReference type="VEuPathDB" id="FungiDB:TEQG_05009"/>
<keyword evidence="3" id="KW-1185">Reference proteome</keyword>
<gene>
    <name evidence="2" type="ORF">TEQG_05009</name>
</gene>
<evidence type="ECO:0000313" key="2">
    <source>
        <dbReference type="EMBL" id="EGE06001.1"/>
    </source>
</evidence>
<dbReference type="EMBL" id="DS995743">
    <property type="protein sequence ID" value="EGE06001.1"/>
    <property type="molecule type" value="Genomic_DNA"/>
</dbReference>
<protein>
    <submittedName>
        <fullName evidence="2">Uncharacterized protein</fullName>
    </submittedName>
</protein>
<keyword evidence="1" id="KW-0812">Transmembrane</keyword>
<proteinExistence type="predicted"/>
<sequence>MILGPDICSAFMSQILWLILLHIWTWGVRCIFVKKKSFPLVGSTLTYASGCGPLWRSTVLECHKYPHLTWPLAVLRLCGVVQGSS</sequence>